<keyword evidence="2" id="KW-1185">Reference proteome</keyword>
<protein>
    <submittedName>
        <fullName evidence="1">Uncharacterized protein</fullName>
    </submittedName>
</protein>
<dbReference type="RefSeq" id="WP_203711895.1">
    <property type="nucleotide sequence ID" value="NZ_BONE01000011.1"/>
</dbReference>
<reference evidence="1 2" key="1">
    <citation type="submission" date="2021-01" db="EMBL/GenBank/DDBJ databases">
        <title>Whole genome shotgun sequence of Asanoa siamensis NBRC 107932.</title>
        <authorList>
            <person name="Komaki H."/>
            <person name="Tamura T."/>
        </authorList>
    </citation>
    <scope>NUCLEOTIDE SEQUENCE [LARGE SCALE GENOMIC DNA]</scope>
    <source>
        <strain evidence="1 2">NBRC 107932</strain>
    </source>
</reference>
<evidence type="ECO:0000313" key="2">
    <source>
        <dbReference type="Proteomes" id="UP000604117"/>
    </source>
</evidence>
<name>A0ABQ4CMA8_9ACTN</name>
<proteinExistence type="predicted"/>
<organism evidence="1 2">
    <name type="scientific">Asanoa siamensis</name>
    <dbReference type="NCBI Taxonomy" id="926357"/>
    <lineage>
        <taxon>Bacteria</taxon>
        <taxon>Bacillati</taxon>
        <taxon>Actinomycetota</taxon>
        <taxon>Actinomycetes</taxon>
        <taxon>Micromonosporales</taxon>
        <taxon>Micromonosporaceae</taxon>
        <taxon>Asanoa</taxon>
    </lineage>
</organism>
<gene>
    <name evidence="1" type="ORF">Asi02nite_19360</name>
</gene>
<evidence type="ECO:0000313" key="1">
    <source>
        <dbReference type="EMBL" id="GIF72418.1"/>
    </source>
</evidence>
<accession>A0ABQ4CMA8</accession>
<comment type="caution">
    <text evidence="1">The sequence shown here is derived from an EMBL/GenBank/DDBJ whole genome shotgun (WGS) entry which is preliminary data.</text>
</comment>
<dbReference type="EMBL" id="BONE01000011">
    <property type="protein sequence ID" value="GIF72418.1"/>
    <property type="molecule type" value="Genomic_DNA"/>
</dbReference>
<sequence>MNRDDHPESDLLGAYRRIAAIVDPPPADVLAAARAAFLTRDLDGAIAVLVADSRASVGYQPVRAEPDQAQGHWLLTFEGGGIRADLEVGEDAAGLRLLGLLSGTAEGDCELEQAGVRRPVEVDALGRFVVAGVSHGPIRLRCRAADGTRVTTAWVTI</sequence>
<dbReference type="Proteomes" id="UP000604117">
    <property type="component" value="Unassembled WGS sequence"/>
</dbReference>